<comment type="caution">
    <text evidence="2">The sequence shown here is derived from an EMBL/GenBank/DDBJ whole genome shotgun (WGS) entry which is preliminary data.</text>
</comment>
<accession>A0ABT0Q7C6</accession>
<protein>
    <submittedName>
        <fullName evidence="2">Pilus assembly protein</fullName>
    </submittedName>
</protein>
<dbReference type="RefSeq" id="WP_249710930.1">
    <property type="nucleotide sequence ID" value="NZ_JAMFMB010000018.1"/>
</dbReference>
<dbReference type="EMBL" id="JAMFMB010000018">
    <property type="protein sequence ID" value="MCL6284764.1"/>
    <property type="molecule type" value="Genomic_DNA"/>
</dbReference>
<keyword evidence="1" id="KW-1133">Transmembrane helix</keyword>
<reference evidence="2" key="1">
    <citation type="submission" date="2022-05" db="EMBL/GenBank/DDBJ databases">
        <authorList>
            <person name="Park J.-S."/>
        </authorList>
    </citation>
    <scope>NUCLEOTIDE SEQUENCE</scope>
    <source>
        <strain evidence="2">2012CJ41-6</strain>
    </source>
</reference>
<keyword evidence="1" id="KW-0472">Membrane</keyword>
<evidence type="ECO:0000313" key="3">
    <source>
        <dbReference type="Proteomes" id="UP001203880"/>
    </source>
</evidence>
<organism evidence="2 3">
    <name type="scientific">Ruegeria spongiae</name>
    <dbReference type="NCBI Taxonomy" id="2942209"/>
    <lineage>
        <taxon>Bacteria</taxon>
        <taxon>Pseudomonadati</taxon>
        <taxon>Pseudomonadota</taxon>
        <taxon>Alphaproteobacteria</taxon>
        <taxon>Rhodobacterales</taxon>
        <taxon>Roseobacteraceae</taxon>
        <taxon>Ruegeria</taxon>
    </lineage>
</organism>
<sequence>MVRFIAPRLKRFSKEENGVIAIETLMMLPLLFWAFLAVFTFLDAYRSSAMNLKAAFTIGDLVSRETEVINNTYIDSMATLFTLMVQSESGSRVRISVVRYDEDTDGYYLDWSANRGFANPMDDSQLAEIRDRLPIMPDEERVILVETSNTYVPPFAVGVNITDIDNLVFTRPRFTGLVRAEL</sequence>
<evidence type="ECO:0000256" key="1">
    <source>
        <dbReference type="SAM" id="Phobius"/>
    </source>
</evidence>
<feature type="transmembrane region" description="Helical" evidence="1">
    <location>
        <begin position="20"/>
        <end position="42"/>
    </location>
</feature>
<keyword evidence="3" id="KW-1185">Reference proteome</keyword>
<keyword evidence="1" id="KW-0812">Transmembrane</keyword>
<dbReference type="Proteomes" id="UP001203880">
    <property type="component" value="Unassembled WGS sequence"/>
</dbReference>
<gene>
    <name evidence="2" type="ORF">M3P21_14600</name>
</gene>
<name>A0ABT0Q7C6_9RHOB</name>
<evidence type="ECO:0000313" key="2">
    <source>
        <dbReference type="EMBL" id="MCL6284764.1"/>
    </source>
</evidence>
<proteinExistence type="predicted"/>